<dbReference type="InterPro" id="IPR020472">
    <property type="entry name" value="WD40_PAC1"/>
</dbReference>
<evidence type="ECO:0000256" key="2">
    <source>
        <dbReference type="ARBA" id="ARBA00022737"/>
    </source>
</evidence>
<evidence type="ECO:0000256" key="3">
    <source>
        <dbReference type="PROSITE-ProRule" id="PRU00221"/>
    </source>
</evidence>
<evidence type="ECO:0000256" key="1">
    <source>
        <dbReference type="ARBA" id="ARBA00022574"/>
    </source>
</evidence>
<dbReference type="PRINTS" id="PR00320">
    <property type="entry name" value="GPROTEINBRPT"/>
</dbReference>
<feature type="repeat" description="WD" evidence="3">
    <location>
        <begin position="1101"/>
        <end position="1142"/>
    </location>
</feature>
<keyword evidence="1 3" id="KW-0853">WD repeat</keyword>
<dbReference type="GO" id="GO:1990234">
    <property type="term" value="C:transferase complex"/>
    <property type="evidence" value="ECO:0007669"/>
    <property type="project" value="UniProtKB-ARBA"/>
</dbReference>
<feature type="repeat" description="WD" evidence="3">
    <location>
        <begin position="886"/>
        <end position="921"/>
    </location>
</feature>
<dbReference type="Gene3D" id="3.40.50.300">
    <property type="entry name" value="P-loop containing nucleotide triphosphate hydrolases"/>
    <property type="match status" value="1"/>
</dbReference>
<feature type="repeat" description="WD" evidence="3">
    <location>
        <begin position="1276"/>
        <end position="1308"/>
    </location>
</feature>
<organism evidence="5 6">
    <name type="scientific">Rhizoctonia solani</name>
    <dbReference type="NCBI Taxonomy" id="456999"/>
    <lineage>
        <taxon>Eukaryota</taxon>
        <taxon>Fungi</taxon>
        <taxon>Dikarya</taxon>
        <taxon>Basidiomycota</taxon>
        <taxon>Agaricomycotina</taxon>
        <taxon>Agaricomycetes</taxon>
        <taxon>Cantharellales</taxon>
        <taxon>Ceratobasidiaceae</taxon>
        <taxon>Rhizoctonia</taxon>
    </lineage>
</organism>
<keyword evidence="2" id="KW-0677">Repeat</keyword>
<dbReference type="PROSITE" id="PS50082">
    <property type="entry name" value="WD_REPEATS_2"/>
    <property type="match status" value="12"/>
</dbReference>
<gene>
    <name evidence="5" type="ORF">RSOLAG22IIIB_10507</name>
</gene>
<feature type="domain" description="NACHT" evidence="4">
    <location>
        <begin position="244"/>
        <end position="389"/>
    </location>
</feature>
<dbReference type="SMART" id="SM00320">
    <property type="entry name" value="WD40"/>
    <property type="match status" value="13"/>
</dbReference>
<dbReference type="PROSITE" id="PS50294">
    <property type="entry name" value="WD_REPEATS_REGION"/>
    <property type="match status" value="11"/>
</dbReference>
<dbReference type="SUPFAM" id="SSF52540">
    <property type="entry name" value="P-loop containing nucleoside triphosphate hydrolases"/>
    <property type="match status" value="1"/>
</dbReference>
<dbReference type="InterPro" id="IPR019775">
    <property type="entry name" value="WD40_repeat_CS"/>
</dbReference>
<sequence>MGNTLSVVECAKKREKKKRSEGETDGSLSRAVPLEMLDTDIQDTGPSPTHYTWVNLAAFSSVLHKNSLFAPLAMVIDDLSWYIREHENVISAQEEYKELHTQLEGLFKDLCLHFSTGSPPAMTTSMLNLCCTIGTELRQLHGTQDRSAISRLLRAECDMEKITRCYRRIQSHLERVMLNATLNILRIVDKQAAEAQLRQLNPSMSARYNSAEAYVVQRRECTPHTRQQVLSDLKAWKNNPDGQKLCWMSGMAGTGKTTIANTLCSTLDRDYELGASFFCTRSLPACRDVKLILPTIAYQIARFSDPFRGALLRVLDRDPDVHTKVLRVQFQRMILEALQDVRGSLPTNLVIVIDALDECDDGNGVEQILEVLLENTSQLPVKFLVSSRPEYHIRDRIGKSARKTQVTLHELDENVVKADIETYLSAELAVLPIPLTKKQLEELLERAGVLFIYAATAIRYIMDPKGDPLERLDTLLQAPNPGQETTNKTKLIDALYETVLHSALTNPDLERFERQRMELVLHTVVCAQEPLTVHALAGLLCLDSTKVATALRPLWSVLHVSGPDSSDRVNILHASFPDYMLDPRRSKQFTCTPELHHGKLADLCLQRISQNTPQFNICSLASSYMFDEDVPGIDEKVKQAIPLDLLYACQYWAAHLNLGGSSDERATAVHDFLSKRLLLWMEVLNLTKRVERSIGLMEQAMSWLRVSFLFLIYHKDHHHIIVQGMGCSKGTMLLAQDARQFTTLFATSAVSRSTPHLYVSMLASWLEHRPIAHYFTRQSAELVQFKGIETTERQFGLLSSLPTGSDARCVSYSPNGKFLAAGTVDGRIIIWDAASCRMAIDPIAAHDGMIRAIAFSPDGTRICSGSHDLTLCVWDVQTGHLVAGPLQGHIDHIYTADYSPDGLWLASGSADGTVYIWSTDTWKHKGNALSEPGQKVYSVAFSPDSTTFAAAYSSVIIIRDLLSGQRIGNPLEGHTESITSLAFLPDGKRLVSGSYDCTICVWDVSSGQVVFGPFHEHTNIVFDLKISPDGHSMVSAALGETIRIWDTQTWQSRVLFRNTGYIRSVVFSSDGLHLASGSSDGNVRIWEVEGISEEEVIVNHPDGHNSWIKSVSFSPCGTYFVSGSYDKTVCIWDSQNKQLTHRLQKHEHWVISVGVSNDSKYFYSVSEDRLIHVWSKQTGELEYTIGPIEADGQHDDHYDEFWPAILLFDTKRVVCGSMSGRIYIQDDGKPACTLTGHNGWVFSIAFSPSRQLIASGSDDGVVMIWDATTRERLFGPLMHSGSVFSIAFSPDGTQLASGCFDGIICLWSSLTGIAVGNPFGGHTGCILSVFFSPSGHQLVSGSADKSLRVWDVASGQSIAVFEGHTDQVLSVAFSPDGAQIASGSADSIIRLWNAPAQCISSTSHVPSKAPQEQPENIEKDSSRLEWDMDKDGWVCDPQNRLLLWVPPDLRSVLLRQNNSGLISRQGRVELDFSNARVGDKWQMCYEPL</sequence>
<feature type="repeat" description="WD" evidence="3">
    <location>
        <begin position="1014"/>
        <end position="1049"/>
    </location>
</feature>
<dbReference type="PANTHER" id="PTHR22847">
    <property type="entry name" value="WD40 REPEAT PROTEIN"/>
    <property type="match status" value="1"/>
</dbReference>
<accession>A0A0K6G492</accession>
<dbReference type="PROSITE" id="PS50837">
    <property type="entry name" value="NACHT"/>
    <property type="match status" value="1"/>
</dbReference>
<proteinExistence type="predicted"/>
<feature type="repeat" description="WD" evidence="3">
    <location>
        <begin position="1361"/>
        <end position="1393"/>
    </location>
</feature>
<dbReference type="InterPro" id="IPR036322">
    <property type="entry name" value="WD40_repeat_dom_sf"/>
</dbReference>
<evidence type="ECO:0000313" key="5">
    <source>
        <dbReference type="EMBL" id="CUA73062.1"/>
    </source>
</evidence>
<protein>
    <submittedName>
        <fullName evidence="5">Putative WD repeat-containing protein alr3466 [Nostoc sp, PCC 7120]</fullName>
    </submittedName>
</protein>
<feature type="repeat" description="WD" evidence="3">
    <location>
        <begin position="971"/>
        <end position="1012"/>
    </location>
</feature>
<dbReference type="SUPFAM" id="SSF50978">
    <property type="entry name" value="WD40 repeat-like"/>
    <property type="match status" value="2"/>
</dbReference>
<dbReference type="Pfam" id="PF00400">
    <property type="entry name" value="WD40"/>
    <property type="match status" value="12"/>
</dbReference>
<dbReference type="InterPro" id="IPR007111">
    <property type="entry name" value="NACHT_NTPase"/>
</dbReference>
<keyword evidence="6" id="KW-1185">Reference proteome</keyword>
<evidence type="ECO:0000313" key="6">
    <source>
        <dbReference type="Proteomes" id="UP000044841"/>
    </source>
</evidence>
<dbReference type="Pfam" id="PF24883">
    <property type="entry name" value="NPHP3_N"/>
    <property type="match status" value="1"/>
</dbReference>
<name>A0A0K6G492_9AGAM</name>
<feature type="repeat" description="WD" evidence="3">
    <location>
        <begin position="1319"/>
        <end position="1360"/>
    </location>
</feature>
<dbReference type="PROSITE" id="PS00678">
    <property type="entry name" value="WD_REPEATS_1"/>
    <property type="match status" value="5"/>
</dbReference>
<evidence type="ECO:0000259" key="4">
    <source>
        <dbReference type="PROSITE" id="PS50837"/>
    </source>
</evidence>
<dbReference type="PANTHER" id="PTHR22847:SF637">
    <property type="entry name" value="WD REPEAT DOMAIN 5B"/>
    <property type="match status" value="1"/>
</dbReference>
<dbReference type="InterPro" id="IPR015943">
    <property type="entry name" value="WD40/YVTN_repeat-like_dom_sf"/>
</dbReference>
<feature type="repeat" description="WD" evidence="3">
    <location>
        <begin position="1055"/>
        <end position="1089"/>
    </location>
</feature>
<dbReference type="Gene3D" id="2.130.10.10">
    <property type="entry name" value="YVTN repeat-like/Quinoprotein amine dehydrogenase"/>
    <property type="match status" value="5"/>
</dbReference>
<dbReference type="InterPro" id="IPR001680">
    <property type="entry name" value="WD40_rpt"/>
</dbReference>
<feature type="repeat" description="WD" evidence="3">
    <location>
        <begin position="843"/>
        <end position="884"/>
    </location>
</feature>
<dbReference type="EMBL" id="CYGV01001342">
    <property type="protein sequence ID" value="CUA73062.1"/>
    <property type="molecule type" value="Genomic_DNA"/>
</dbReference>
<dbReference type="Proteomes" id="UP000044841">
    <property type="component" value="Unassembled WGS sequence"/>
</dbReference>
<feature type="repeat" description="WD" evidence="3">
    <location>
        <begin position="810"/>
        <end position="832"/>
    </location>
</feature>
<dbReference type="CDD" id="cd00200">
    <property type="entry name" value="WD40"/>
    <property type="match status" value="2"/>
</dbReference>
<dbReference type="InterPro" id="IPR027417">
    <property type="entry name" value="P-loop_NTPase"/>
</dbReference>
<feature type="repeat" description="WD" evidence="3">
    <location>
        <begin position="1143"/>
        <end position="1184"/>
    </location>
</feature>
<reference evidence="5 6" key="1">
    <citation type="submission" date="2015-07" db="EMBL/GenBank/DDBJ databases">
        <authorList>
            <person name="Noorani M."/>
        </authorList>
    </citation>
    <scope>NUCLEOTIDE SEQUENCE [LARGE SCALE GENOMIC DNA]</scope>
    <source>
        <strain evidence="5">BBA 69670</strain>
    </source>
</reference>
<feature type="repeat" description="WD" evidence="3">
    <location>
        <begin position="1234"/>
        <end position="1275"/>
    </location>
</feature>
<dbReference type="InterPro" id="IPR056884">
    <property type="entry name" value="NPHP3-like_N"/>
</dbReference>